<evidence type="ECO:0000313" key="2">
    <source>
        <dbReference type="WBParaSite" id="ES5_v2.g9629.t1"/>
    </source>
</evidence>
<evidence type="ECO:0000313" key="1">
    <source>
        <dbReference type="Proteomes" id="UP000887579"/>
    </source>
</evidence>
<reference evidence="2" key="1">
    <citation type="submission" date="2022-11" db="UniProtKB">
        <authorList>
            <consortium name="WormBaseParasite"/>
        </authorList>
    </citation>
    <scope>IDENTIFICATION</scope>
</reference>
<dbReference type="Proteomes" id="UP000887579">
    <property type="component" value="Unplaced"/>
</dbReference>
<organism evidence="1 2">
    <name type="scientific">Panagrolaimus sp. ES5</name>
    <dbReference type="NCBI Taxonomy" id="591445"/>
    <lineage>
        <taxon>Eukaryota</taxon>
        <taxon>Metazoa</taxon>
        <taxon>Ecdysozoa</taxon>
        <taxon>Nematoda</taxon>
        <taxon>Chromadorea</taxon>
        <taxon>Rhabditida</taxon>
        <taxon>Tylenchina</taxon>
        <taxon>Panagrolaimomorpha</taxon>
        <taxon>Panagrolaimoidea</taxon>
        <taxon>Panagrolaimidae</taxon>
        <taxon>Panagrolaimus</taxon>
    </lineage>
</organism>
<dbReference type="WBParaSite" id="ES5_v2.g9629.t1">
    <property type="protein sequence ID" value="ES5_v2.g9629.t1"/>
    <property type="gene ID" value="ES5_v2.g9629"/>
</dbReference>
<sequence>MFLKNVLSIVFYICYANYIAAADNKKCPPLNLAADDGNPIPKLGAETKVKDVIQMPINLRWNRKKRSLYFNGNIGGPSHPKNEPIIAHLHCIDGKWKFTENDISIVVTEVSCISV</sequence>
<accession>A0AC34GXM6</accession>
<protein>
    <submittedName>
        <fullName evidence="2">Uncharacterized protein</fullName>
    </submittedName>
</protein>
<proteinExistence type="predicted"/>
<name>A0AC34GXM6_9BILA</name>